<proteinExistence type="predicted"/>
<accession>A0A5B7J265</accession>
<protein>
    <submittedName>
        <fullName evidence="1">Uncharacterized protein</fullName>
    </submittedName>
</protein>
<reference evidence="1 2" key="1">
    <citation type="submission" date="2019-05" db="EMBL/GenBank/DDBJ databases">
        <title>Another draft genome of Portunus trituberculatus and its Hox gene families provides insights of decapod evolution.</title>
        <authorList>
            <person name="Jeong J.-H."/>
            <person name="Song I."/>
            <person name="Kim S."/>
            <person name="Choi T."/>
            <person name="Kim D."/>
            <person name="Ryu S."/>
            <person name="Kim W."/>
        </authorList>
    </citation>
    <scope>NUCLEOTIDE SEQUENCE [LARGE SCALE GENOMIC DNA]</scope>
    <source>
        <tissue evidence="1">Muscle</tissue>
    </source>
</reference>
<gene>
    <name evidence="1" type="ORF">E2C01_081384</name>
</gene>
<evidence type="ECO:0000313" key="2">
    <source>
        <dbReference type="Proteomes" id="UP000324222"/>
    </source>
</evidence>
<keyword evidence="2" id="KW-1185">Reference proteome</keyword>
<comment type="caution">
    <text evidence="1">The sequence shown here is derived from an EMBL/GenBank/DDBJ whole genome shotgun (WGS) entry which is preliminary data.</text>
</comment>
<dbReference type="Proteomes" id="UP000324222">
    <property type="component" value="Unassembled WGS sequence"/>
</dbReference>
<dbReference type="EMBL" id="VSRR010071837">
    <property type="protein sequence ID" value="MPC86554.1"/>
    <property type="molecule type" value="Genomic_DNA"/>
</dbReference>
<organism evidence="1 2">
    <name type="scientific">Portunus trituberculatus</name>
    <name type="common">Swimming crab</name>
    <name type="synonym">Neptunus trituberculatus</name>
    <dbReference type="NCBI Taxonomy" id="210409"/>
    <lineage>
        <taxon>Eukaryota</taxon>
        <taxon>Metazoa</taxon>
        <taxon>Ecdysozoa</taxon>
        <taxon>Arthropoda</taxon>
        <taxon>Crustacea</taxon>
        <taxon>Multicrustacea</taxon>
        <taxon>Malacostraca</taxon>
        <taxon>Eumalacostraca</taxon>
        <taxon>Eucarida</taxon>
        <taxon>Decapoda</taxon>
        <taxon>Pleocyemata</taxon>
        <taxon>Brachyura</taxon>
        <taxon>Eubrachyura</taxon>
        <taxon>Portunoidea</taxon>
        <taxon>Portunidae</taxon>
        <taxon>Portuninae</taxon>
        <taxon>Portunus</taxon>
    </lineage>
</organism>
<name>A0A5B7J265_PORTR</name>
<dbReference type="AlphaFoldDB" id="A0A5B7J265"/>
<evidence type="ECO:0000313" key="1">
    <source>
        <dbReference type="EMBL" id="MPC86554.1"/>
    </source>
</evidence>
<sequence>MQQAADLTCTIALRASTEHRGQKQPGTHRFHQAWHASRQVSVADMTYLLVPQVSQGRGSRPSTSRVRPGFGEQRENLLPLGLTCHPSLPALRDRWTYLPRAVTESGDTHLLRVVSREGLDGLAGNMGRKATQERLRFDFSSLPPIITDEESGLHAGATVNTKHPTPLS</sequence>